<comment type="similarity">
    <text evidence="1">Belongs to the prefoldin subunit beta family.</text>
</comment>
<dbReference type="PANTHER" id="PTHR13303">
    <property type="entry name" value="PREFOLDIN SUBUNIT 2"/>
    <property type="match status" value="1"/>
</dbReference>
<keyword evidence="2" id="KW-0143">Chaperone</keyword>
<dbReference type="SUPFAM" id="SSF46579">
    <property type="entry name" value="Prefoldin"/>
    <property type="match status" value="1"/>
</dbReference>
<dbReference type="RefSeq" id="XP_020899251.1">
    <property type="nucleotide sequence ID" value="XM_021043592.2"/>
</dbReference>
<protein>
    <recommendedName>
        <fullName evidence="7">Prefoldin subunit 2</fullName>
    </recommendedName>
</protein>
<accession>A0A913X5F0</accession>
<dbReference type="Pfam" id="PF01920">
    <property type="entry name" value="Prefoldin_2"/>
    <property type="match status" value="1"/>
</dbReference>
<dbReference type="GeneID" id="110237962"/>
<dbReference type="GO" id="GO:0051082">
    <property type="term" value="F:unfolded protein binding"/>
    <property type="evidence" value="ECO:0007669"/>
    <property type="project" value="InterPro"/>
</dbReference>
<dbReference type="GO" id="GO:0016272">
    <property type="term" value="C:prefoldin complex"/>
    <property type="evidence" value="ECO:0007669"/>
    <property type="project" value="InterPro"/>
</dbReference>
<evidence type="ECO:0000313" key="5">
    <source>
        <dbReference type="EnsemblMetazoa" id="XP_020899251.1"/>
    </source>
</evidence>
<dbReference type="GO" id="GO:0006457">
    <property type="term" value="P:protein folding"/>
    <property type="evidence" value="ECO:0007669"/>
    <property type="project" value="InterPro"/>
</dbReference>
<feature type="region of interest" description="Disordered" evidence="4">
    <location>
        <begin position="120"/>
        <end position="147"/>
    </location>
</feature>
<evidence type="ECO:0008006" key="7">
    <source>
        <dbReference type="Google" id="ProtNLM"/>
    </source>
</evidence>
<feature type="compositionally biased region" description="Polar residues" evidence="4">
    <location>
        <begin position="127"/>
        <end position="137"/>
    </location>
</feature>
<keyword evidence="6" id="KW-1185">Reference proteome</keyword>
<dbReference type="AlphaFoldDB" id="A0A913X5F0"/>
<dbReference type="KEGG" id="epa:110237962"/>
<organism evidence="5 6">
    <name type="scientific">Exaiptasia diaphana</name>
    <name type="common">Tropical sea anemone</name>
    <name type="synonym">Aiptasia pulchella</name>
    <dbReference type="NCBI Taxonomy" id="2652724"/>
    <lineage>
        <taxon>Eukaryota</taxon>
        <taxon>Metazoa</taxon>
        <taxon>Cnidaria</taxon>
        <taxon>Anthozoa</taxon>
        <taxon>Hexacorallia</taxon>
        <taxon>Actiniaria</taxon>
        <taxon>Aiptasiidae</taxon>
        <taxon>Exaiptasia</taxon>
    </lineage>
</organism>
<evidence type="ECO:0000256" key="3">
    <source>
        <dbReference type="ARBA" id="ARBA00024667"/>
    </source>
</evidence>
<comment type="function">
    <text evidence="3">Binds specifically to cytosolic chaperonin (c-CPN) and transfers target proteins to it. Binds to nascent polypeptide chain and promotes folding in an environment in which there are many competing pathways for nonnative proteins.</text>
</comment>
<evidence type="ECO:0000256" key="2">
    <source>
        <dbReference type="ARBA" id="ARBA00023186"/>
    </source>
</evidence>
<evidence type="ECO:0000256" key="1">
    <source>
        <dbReference type="ARBA" id="ARBA00008045"/>
    </source>
</evidence>
<dbReference type="EnsemblMetazoa" id="XM_021043592.2">
    <property type="protein sequence ID" value="XP_020899251.1"/>
    <property type="gene ID" value="LOC110237962"/>
</dbReference>
<dbReference type="Proteomes" id="UP000887567">
    <property type="component" value="Unplaced"/>
</dbReference>
<dbReference type="CDD" id="cd23163">
    <property type="entry name" value="Prefoldin_2"/>
    <property type="match status" value="1"/>
</dbReference>
<dbReference type="OMA" id="CFKMIGG"/>
<name>A0A913X5F0_EXADI</name>
<dbReference type="InterPro" id="IPR002777">
    <property type="entry name" value="PFD_beta-like"/>
</dbReference>
<dbReference type="InterPro" id="IPR027235">
    <property type="entry name" value="PFD2"/>
</dbReference>
<sequence length="147" mass="16490">MAATSGAAKGKGQISQEQIIQQFNQMRQDLTSMLTKIHELEMDQNEHSVVIDALKGVDPTRKCFRMIGGVLVERTVGDVLPALENNRVQMGTLVERLKQNMTSKEQEFNNFKEKYNIRLKGEKDSNPENNSQNTDKSSGVLVAHDKA</sequence>
<dbReference type="Gene3D" id="1.10.287.370">
    <property type="match status" value="1"/>
</dbReference>
<evidence type="ECO:0000313" key="6">
    <source>
        <dbReference type="Proteomes" id="UP000887567"/>
    </source>
</evidence>
<proteinExistence type="inferred from homology"/>
<evidence type="ECO:0000256" key="4">
    <source>
        <dbReference type="SAM" id="MobiDB-lite"/>
    </source>
</evidence>
<dbReference type="OrthoDB" id="29646at2759"/>
<dbReference type="InterPro" id="IPR009053">
    <property type="entry name" value="Prefoldin"/>
</dbReference>
<reference evidence="5" key="1">
    <citation type="submission" date="2022-11" db="UniProtKB">
        <authorList>
            <consortium name="EnsemblMetazoa"/>
        </authorList>
    </citation>
    <scope>IDENTIFICATION</scope>
</reference>
<dbReference type="FunFam" id="1.10.287.370:FF:000002">
    <property type="entry name" value="Prefoldin subunit 2"/>
    <property type="match status" value="1"/>
</dbReference>